<keyword evidence="3" id="KW-0689">Ribosomal protein</keyword>
<comment type="caution">
    <text evidence="9">The sequence shown here is derived from an EMBL/GenBank/DDBJ whole genome shotgun (WGS) entry which is preliminary data.</text>
</comment>
<comment type="subcellular location">
    <subcellularLocation>
        <location evidence="1">Mitochondrion</location>
    </subcellularLocation>
</comment>
<dbReference type="Pfam" id="PF05046">
    <property type="entry name" value="Img2"/>
    <property type="match status" value="1"/>
</dbReference>
<evidence type="ECO:0000256" key="8">
    <source>
        <dbReference type="SAM" id="MobiDB-lite"/>
    </source>
</evidence>
<evidence type="ECO:0000256" key="7">
    <source>
        <dbReference type="ARBA" id="ARBA00035545"/>
    </source>
</evidence>
<evidence type="ECO:0000256" key="2">
    <source>
        <dbReference type="ARBA" id="ARBA00005677"/>
    </source>
</evidence>
<evidence type="ECO:0000313" key="10">
    <source>
        <dbReference type="Proteomes" id="UP001333110"/>
    </source>
</evidence>
<evidence type="ECO:0000256" key="5">
    <source>
        <dbReference type="ARBA" id="ARBA00023274"/>
    </source>
</evidence>
<name>A0AAN7N6P4_MYCAM</name>
<dbReference type="Gene3D" id="3.30.780.10">
    <property type="entry name" value="SUI1-like domain"/>
    <property type="match status" value="1"/>
</dbReference>
<keyword evidence="5" id="KW-0687">Ribonucleoprotein</keyword>
<dbReference type="AlphaFoldDB" id="A0AAN7N6P4"/>
<evidence type="ECO:0000256" key="6">
    <source>
        <dbReference type="ARBA" id="ARBA00035191"/>
    </source>
</evidence>
<evidence type="ECO:0000256" key="4">
    <source>
        <dbReference type="ARBA" id="ARBA00023128"/>
    </source>
</evidence>
<dbReference type="Proteomes" id="UP001333110">
    <property type="component" value="Unassembled WGS sequence"/>
</dbReference>
<feature type="region of interest" description="Disordered" evidence="8">
    <location>
        <begin position="1"/>
        <end position="76"/>
    </location>
</feature>
<evidence type="ECO:0000313" key="9">
    <source>
        <dbReference type="EMBL" id="KAK4805491.1"/>
    </source>
</evidence>
<dbReference type="PANTHER" id="PTHR13477">
    <property type="entry name" value="MITOCHONDRIAL 39S RIBOSOMAL PROTEIN L49"/>
    <property type="match status" value="1"/>
</dbReference>
<reference evidence="9 10" key="1">
    <citation type="journal article" date="2023" name="J. Hered.">
        <title>Chromosome-level genome of the wood stork (Mycteria americana) provides insight into avian chromosome evolution.</title>
        <authorList>
            <person name="Flamio R. Jr."/>
            <person name="Ramstad K.M."/>
        </authorList>
    </citation>
    <scope>NUCLEOTIDE SEQUENCE [LARGE SCALE GENOMIC DNA]</scope>
    <source>
        <strain evidence="9">JAX WOST 10</strain>
    </source>
</reference>
<accession>A0AAN7N6P4</accession>
<dbReference type="GO" id="GO:0005762">
    <property type="term" value="C:mitochondrial large ribosomal subunit"/>
    <property type="evidence" value="ECO:0007669"/>
    <property type="project" value="TreeGrafter"/>
</dbReference>
<evidence type="ECO:0000256" key="3">
    <source>
        <dbReference type="ARBA" id="ARBA00022980"/>
    </source>
</evidence>
<keyword evidence="4" id="KW-0496">Mitochondrion</keyword>
<dbReference type="InterPro" id="IPR007740">
    <property type="entry name" value="Ribosomal_mL49"/>
</dbReference>
<feature type="compositionally biased region" description="Pro residues" evidence="8">
    <location>
        <begin position="52"/>
        <end position="64"/>
    </location>
</feature>
<sequence>MGDLGEAPGRRLGHLGASPPEGPPEDPPNSQPPTLVESTADYAFVERLLPPTRVPDPPLHPTYPTPSGWSPPKDPPPALPYFVRRSRLHNLPVYPRLAKGNRRLTELRHVEGDIWALERELRAFLGGLGVKELEVQVNEVTGSLLLKGHWAQELRSWLLQRGF</sequence>
<dbReference type="GO" id="GO:0003735">
    <property type="term" value="F:structural constituent of ribosome"/>
    <property type="evidence" value="ECO:0007669"/>
    <property type="project" value="InterPro"/>
</dbReference>
<feature type="compositionally biased region" description="Pro residues" evidence="8">
    <location>
        <begin position="20"/>
        <end position="31"/>
    </location>
</feature>
<dbReference type="GO" id="GO:0006412">
    <property type="term" value="P:translation"/>
    <property type="evidence" value="ECO:0007669"/>
    <property type="project" value="InterPro"/>
</dbReference>
<dbReference type="FunFam" id="3.30.780.10:FF:000009">
    <property type="entry name" value="39S ribosomal protein L49, mitochondrial"/>
    <property type="match status" value="1"/>
</dbReference>
<dbReference type="EMBL" id="JAUNZN010000085">
    <property type="protein sequence ID" value="KAK4805491.1"/>
    <property type="molecule type" value="Genomic_DNA"/>
</dbReference>
<organism evidence="9 10">
    <name type="scientific">Mycteria americana</name>
    <name type="common">Wood stork</name>
    <dbReference type="NCBI Taxonomy" id="33587"/>
    <lineage>
        <taxon>Eukaryota</taxon>
        <taxon>Metazoa</taxon>
        <taxon>Chordata</taxon>
        <taxon>Craniata</taxon>
        <taxon>Vertebrata</taxon>
        <taxon>Euteleostomi</taxon>
        <taxon>Archelosauria</taxon>
        <taxon>Archosauria</taxon>
        <taxon>Dinosauria</taxon>
        <taxon>Saurischia</taxon>
        <taxon>Theropoda</taxon>
        <taxon>Coelurosauria</taxon>
        <taxon>Aves</taxon>
        <taxon>Neognathae</taxon>
        <taxon>Neoaves</taxon>
        <taxon>Aequornithes</taxon>
        <taxon>Ciconiiformes</taxon>
        <taxon>Ciconiidae</taxon>
        <taxon>Mycteria</taxon>
    </lineage>
</organism>
<keyword evidence="10" id="KW-1185">Reference proteome</keyword>
<dbReference type="PANTHER" id="PTHR13477:SF0">
    <property type="entry name" value="LARGE RIBOSOMAL SUBUNIT PROTEIN ML49"/>
    <property type="match status" value="1"/>
</dbReference>
<proteinExistence type="inferred from homology"/>
<evidence type="ECO:0000256" key="1">
    <source>
        <dbReference type="ARBA" id="ARBA00004173"/>
    </source>
</evidence>
<comment type="similarity">
    <text evidence="2">Belongs to the mitochondrion-specific ribosomal protein mL49 family.</text>
</comment>
<protein>
    <recommendedName>
        <fullName evidence="6">Large ribosomal subunit protein mL49</fullName>
    </recommendedName>
    <alternativeName>
        <fullName evidence="7">39S ribosomal protein L49, mitochondrial</fullName>
    </alternativeName>
</protein>
<gene>
    <name evidence="9" type="ORF">QYF61_005536</name>
</gene>